<feature type="transmembrane region" description="Helical" evidence="9">
    <location>
        <begin position="196"/>
        <end position="214"/>
    </location>
</feature>
<keyword evidence="6" id="KW-0406">Ion transport</keyword>
<feature type="domain" description="Cation efflux protein transmembrane" evidence="10">
    <location>
        <begin position="35"/>
        <end position="222"/>
    </location>
</feature>
<feature type="domain" description="Cation efflux protein cytoplasmic" evidence="11">
    <location>
        <begin position="227"/>
        <end position="300"/>
    </location>
</feature>
<feature type="transmembrane region" description="Helical" evidence="9">
    <location>
        <begin position="129"/>
        <end position="152"/>
    </location>
</feature>
<feature type="transmembrane region" description="Helical" evidence="9">
    <location>
        <begin position="93"/>
        <end position="117"/>
    </location>
</feature>
<evidence type="ECO:0000313" key="13">
    <source>
        <dbReference type="Proteomes" id="UP000315995"/>
    </source>
</evidence>
<dbReference type="GO" id="GO:0005385">
    <property type="term" value="F:zinc ion transmembrane transporter activity"/>
    <property type="evidence" value="ECO:0007669"/>
    <property type="project" value="TreeGrafter"/>
</dbReference>
<dbReference type="InterPro" id="IPR058533">
    <property type="entry name" value="Cation_efflux_TM"/>
</dbReference>
<sequence>MGMGHTHEHGHSHGHSHHPERGNRERNRKRLAWTLALVMIYMVAEVIGGILTNSLALLADAGHMLSDAASLALALFAMWIARRPPTAERTYGYYRAEILAALFNGATLVAISIYIFYEAYQRFAEPPEVLGPWMMAVAGGGLVINLAGLWLLHAGKSENLNMRGAWLHVLGDTLGSVGAIGAGALIWAFGWTWADPLASVIIGLLILFSAWNLLNESVAVLMEGAPGHIDVDEVRDAMRKVDGVLAVHDLHIWTISSGLISLSAHVDVGTLDGYSELLGELRELLSQEFGIGHTTIQIEPAEYEHEALEY</sequence>
<dbReference type="Pfam" id="PF16916">
    <property type="entry name" value="ZT_dimer"/>
    <property type="match status" value="1"/>
</dbReference>
<feature type="transmembrane region" description="Helical" evidence="9">
    <location>
        <begin position="31"/>
        <end position="51"/>
    </location>
</feature>
<proteinExistence type="inferred from homology"/>
<dbReference type="Proteomes" id="UP000315995">
    <property type="component" value="Chromosome"/>
</dbReference>
<feature type="region of interest" description="Disordered" evidence="8">
    <location>
        <begin position="1"/>
        <end position="25"/>
    </location>
</feature>
<keyword evidence="4 9" id="KW-0812">Transmembrane</keyword>
<dbReference type="GO" id="GO:0005886">
    <property type="term" value="C:plasma membrane"/>
    <property type="evidence" value="ECO:0007669"/>
    <property type="project" value="TreeGrafter"/>
</dbReference>
<dbReference type="Pfam" id="PF01545">
    <property type="entry name" value="Cation_efflux"/>
    <property type="match status" value="1"/>
</dbReference>
<keyword evidence="5 9" id="KW-1133">Transmembrane helix</keyword>
<reference evidence="12 13" key="1">
    <citation type="submission" date="2019-06" db="EMBL/GenBank/DDBJ databases">
        <title>Persicimonas caeni gen. nov., sp. nov., a predatory bacterium isolated from solar saltern.</title>
        <authorList>
            <person name="Wang S."/>
        </authorList>
    </citation>
    <scope>NUCLEOTIDE SEQUENCE [LARGE SCALE GENOMIC DNA]</scope>
    <source>
        <strain evidence="12 13">YN101</strain>
    </source>
</reference>
<evidence type="ECO:0000256" key="6">
    <source>
        <dbReference type="ARBA" id="ARBA00023065"/>
    </source>
</evidence>
<dbReference type="InterPro" id="IPR027469">
    <property type="entry name" value="Cation_efflux_TMD_sf"/>
</dbReference>
<evidence type="ECO:0000259" key="10">
    <source>
        <dbReference type="Pfam" id="PF01545"/>
    </source>
</evidence>
<name>A0A4Y6PXI5_PERCE</name>
<dbReference type="AlphaFoldDB" id="A0A4Y6PXI5"/>
<evidence type="ECO:0000256" key="1">
    <source>
        <dbReference type="ARBA" id="ARBA00004141"/>
    </source>
</evidence>
<evidence type="ECO:0000259" key="11">
    <source>
        <dbReference type="Pfam" id="PF16916"/>
    </source>
</evidence>
<dbReference type="SUPFAM" id="SSF160240">
    <property type="entry name" value="Cation efflux protein cytoplasmic domain-like"/>
    <property type="match status" value="1"/>
</dbReference>
<feature type="transmembrane region" description="Helical" evidence="9">
    <location>
        <begin position="164"/>
        <end position="190"/>
    </location>
</feature>
<dbReference type="OrthoDB" id="9809646at2"/>
<dbReference type="InterPro" id="IPR036837">
    <property type="entry name" value="Cation_efflux_CTD_sf"/>
</dbReference>
<comment type="subcellular location">
    <subcellularLocation>
        <location evidence="1">Membrane</location>
        <topology evidence="1">Multi-pass membrane protein</topology>
    </subcellularLocation>
</comment>
<keyword evidence="3" id="KW-0813">Transport</keyword>
<evidence type="ECO:0000256" key="9">
    <source>
        <dbReference type="SAM" id="Phobius"/>
    </source>
</evidence>
<evidence type="ECO:0000256" key="5">
    <source>
        <dbReference type="ARBA" id="ARBA00022989"/>
    </source>
</evidence>
<dbReference type="PANTHER" id="PTHR11562:SF17">
    <property type="entry name" value="RE54080P-RELATED"/>
    <property type="match status" value="1"/>
</dbReference>
<keyword evidence="7 9" id="KW-0472">Membrane</keyword>
<dbReference type="InterPro" id="IPR050681">
    <property type="entry name" value="CDF/SLC30A"/>
</dbReference>
<evidence type="ECO:0000256" key="8">
    <source>
        <dbReference type="SAM" id="MobiDB-lite"/>
    </source>
</evidence>
<evidence type="ECO:0000256" key="3">
    <source>
        <dbReference type="ARBA" id="ARBA00022448"/>
    </source>
</evidence>
<protein>
    <submittedName>
        <fullName evidence="12">Cation transporter</fullName>
    </submittedName>
</protein>
<keyword evidence="13" id="KW-1185">Reference proteome</keyword>
<dbReference type="SUPFAM" id="SSF161111">
    <property type="entry name" value="Cation efflux protein transmembrane domain-like"/>
    <property type="match status" value="1"/>
</dbReference>
<gene>
    <name evidence="12" type="ORF">FIV42_20445</name>
</gene>
<accession>A0A4Y6PXI5</accession>
<dbReference type="PANTHER" id="PTHR11562">
    <property type="entry name" value="CATION EFFLUX PROTEIN/ ZINC TRANSPORTER"/>
    <property type="match status" value="1"/>
</dbReference>
<accession>A0A5B8YAC0</accession>
<dbReference type="RefSeq" id="WP_141199487.1">
    <property type="nucleotide sequence ID" value="NZ_CP042468.1"/>
</dbReference>
<evidence type="ECO:0000256" key="2">
    <source>
        <dbReference type="ARBA" id="ARBA00008873"/>
    </source>
</evidence>
<dbReference type="InterPro" id="IPR027470">
    <property type="entry name" value="Cation_efflux_CTD"/>
</dbReference>
<feature type="transmembrane region" description="Helical" evidence="9">
    <location>
        <begin position="63"/>
        <end position="81"/>
    </location>
</feature>
<dbReference type="NCBIfam" id="TIGR01297">
    <property type="entry name" value="CDF"/>
    <property type="match status" value="1"/>
</dbReference>
<evidence type="ECO:0000256" key="4">
    <source>
        <dbReference type="ARBA" id="ARBA00022692"/>
    </source>
</evidence>
<evidence type="ECO:0000256" key="7">
    <source>
        <dbReference type="ARBA" id="ARBA00023136"/>
    </source>
</evidence>
<dbReference type="EMBL" id="CP041186">
    <property type="protein sequence ID" value="QDG53026.1"/>
    <property type="molecule type" value="Genomic_DNA"/>
</dbReference>
<dbReference type="InterPro" id="IPR002524">
    <property type="entry name" value="Cation_efflux"/>
</dbReference>
<organism evidence="12 13">
    <name type="scientific">Persicimonas caeni</name>
    <dbReference type="NCBI Taxonomy" id="2292766"/>
    <lineage>
        <taxon>Bacteria</taxon>
        <taxon>Deltaproteobacteria</taxon>
        <taxon>Bradymonadales</taxon>
        <taxon>Bradymonadaceae</taxon>
        <taxon>Persicimonas</taxon>
    </lineage>
</organism>
<evidence type="ECO:0000313" key="12">
    <source>
        <dbReference type="EMBL" id="QDG53026.1"/>
    </source>
</evidence>
<comment type="similarity">
    <text evidence="2">Belongs to the cation diffusion facilitator (CDF) transporter (TC 2.A.4) family. SLC30A subfamily.</text>
</comment>
<dbReference type="Gene3D" id="1.20.1510.10">
    <property type="entry name" value="Cation efflux protein transmembrane domain"/>
    <property type="match status" value="1"/>
</dbReference>